<evidence type="ECO:0000256" key="3">
    <source>
        <dbReference type="ARBA" id="ARBA00022552"/>
    </source>
</evidence>
<dbReference type="PANTHER" id="PTHR23237:SF6">
    <property type="entry name" value="H_ACA RIBONUCLEOPROTEIN COMPLEX SUBUNIT 1"/>
    <property type="match status" value="1"/>
</dbReference>
<dbReference type="RefSeq" id="XP_001747670.1">
    <property type="nucleotide sequence ID" value="XM_001747618.1"/>
</dbReference>
<comment type="function">
    <text evidence="8">Required for ribosome biogenesis. Part of a complex which catalyzes pseudouridylation of rRNA. This involves the isomerization of uridine such that the ribose is subsequently attached to C5, instead of the normal N1. Pseudouridine ("psi") residues may serve to stabilize the conformation of rRNAs.</text>
</comment>
<name>A9V4Q4_MONBE</name>
<dbReference type="Pfam" id="PF04410">
    <property type="entry name" value="Gar1"/>
    <property type="match status" value="1"/>
</dbReference>
<evidence type="ECO:0000256" key="8">
    <source>
        <dbReference type="RuleBase" id="RU364004"/>
    </source>
</evidence>
<gene>
    <name evidence="10" type="ORF">MONBRDRAFT_9945</name>
</gene>
<evidence type="ECO:0000256" key="6">
    <source>
        <dbReference type="ARBA" id="ARBA00023274"/>
    </source>
</evidence>
<evidence type="ECO:0000313" key="10">
    <source>
        <dbReference type="EMBL" id="EDQ87410.1"/>
    </source>
</evidence>
<dbReference type="GO" id="GO:0000454">
    <property type="term" value="P:snoRNA guided rRNA pseudouridine synthesis"/>
    <property type="evidence" value="ECO:0000318"/>
    <property type="project" value="GO_Central"/>
</dbReference>
<dbReference type="STRING" id="81824.A9V4Q4"/>
<dbReference type="GO" id="GO:0034513">
    <property type="term" value="F:box H/ACA snoRNA binding"/>
    <property type="evidence" value="ECO:0000318"/>
    <property type="project" value="GO_Central"/>
</dbReference>
<reference evidence="10 11" key="1">
    <citation type="journal article" date="2008" name="Nature">
        <title>The genome of the choanoflagellate Monosiga brevicollis and the origin of metazoans.</title>
        <authorList>
            <consortium name="JGI Sequencing"/>
            <person name="King N."/>
            <person name="Westbrook M.J."/>
            <person name="Young S.L."/>
            <person name="Kuo A."/>
            <person name="Abedin M."/>
            <person name="Chapman J."/>
            <person name="Fairclough S."/>
            <person name="Hellsten U."/>
            <person name="Isogai Y."/>
            <person name="Letunic I."/>
            <person name="Marr M."/>
            <person name="Pincus D."/>
            <person name="Putnam N."/>
            <person name="Rokas A."/>
            <person name="Wright K.J."/>
            <person name="Zuzow R."/>
            <person name="Dirks W."/>
            <person name="Good M."/>
            <person name="Goodstein D."/>
            <person name="Lemons D."/>
            <person name="Li W."/>
            <person name="Lyons J.B."/>
            <person name="Morris A."/>
            <person name="Nichols S."/>
            <person name="Richter D.J."/>
            <person name="Salamov A."/>
            <person name="Bork P."/>
            <person name="Lim W.A."/>
            <person name="Manning G."/>
            <person name="Miller W.T."/>
            <person name="McGinnis W."/>
            <person name="Shapiro H."/>
            <person name="Tjian R."/>
            <person name="Grigoriev I.V."/>
            <person name="Rokhsar D."/>
        </authorList>
    </citation>
    <scope>NUCLEOTIDE SEQUENCE [LARGE SCALE GENOMIC DNA]</scope>
    <source>
        <strain evidence="11">MX1 / ATCC 50154</strain>
    </source>
</reference>
<feature type="compositionally biased region" description="Gly residues" evidence="9">
    <location>
        <begin position="120"/>
        <end position="185"/>
    </location>
</feature>
<evidence type="ECO:0000256" key="1">
    <source>
        <dbReference type="ARBA" id="ARBA00004604"/>
    </source>
</evidence>
<dbReference type="FunFam" id="2.40.10.230:FF:000001">
    <property type="entry name" value="H/ACA ribonucleoprotein complex subunit"/>
    <property type="match status" value="1"/>
</dbReference>
<dbReference type="FunCoup" id="A9V4Q4">
    <property type="interactions" value="813"/>
</dbReference>
<keyword evidence="6 8" id="KW-0687">Ribonucleoprotein</keyword>
<dbReference type="PANTHER" id="PTHR23237">
    <property type="entry name" value="NUCLEOLAR PROTEIN FAMILY A MEMBER 1 SNORNP PROTEIN GAR1"/>
    <property type="match status" value="1"/>
</dbReference>
<dbReference type="OMA" id="KPQDGIV"/>
<evidence type="ECO:0000256" key="2">
    <source>
        <dbReference type="ARBA" id="ARBA00022517"/>
    </source>
</evidence>
<organism evidence="10 11">
    <name type="scientific">Monosiga brevicollis</name>
    <name type="common">Choanoflagellate</name>
    <dbReference type="NCBI Taxonomy" id="81824"/>
    <lineage>
        <taxon>Eukaryota</taxon>
        <taxon>Choanoflagellata</taxon>
        <taxon>Craspedida</taxon>
        <taxon>Salpingoecidae</taxon>
        <taxon>Monosiga</taxon>
    </lineage>
</organism>
<dbReference type="KEGG" id="mbr:MONBRDRAFT_9945"/>
<dbReference type="InterPro" id="IPR007504">
    <property type="entry name" value="H/ACA_rnp_Gar1/Naf1"/>
</dbReference>
<protein>
    <recommendedName>
        <fullName evidence="8">H/ACA ribonucleoprotein complex subunit</fullName>
    </recommendedName>
</protein>
<proteinExistence type="inferred from homology"/>
<dbReference type="InterPro" id="IPR038664">
    <property type="entry name" value="Gar1/Naf1_Cbf5-bd_sf"/>
</dbReference>
<comment type="subcellular location">
    <subcellularLocation>
        <location evidence="1 8">Nucleus</location>
        <location evidence="1 8">Nucleolus</location>
    </subcellularLocation>
</comment>
<dbReference type="EMBL" id="CH991559">
    <property type="protein sequence ID" value="EDQ87410.1"/>
    <property type="molecule type" value="Genomic_DNA"/>
</dbReference>
<accession>A9V4Q4</accession>
<evidence type="ECO:0000256" key="7">
    <source>
        <dbReference type="ARBA" id="ARBA00038293"/>
    </source>
</evidence>
<evidence type="ECO:0000256" key="4">
    <source>
        <dbReference type="ARBA" id="ARBA00022884"/>
    </source>
</evidence>
<dbReference type="eggNOG" id="KOG3262">
    <property type="taxonomic scope" value="Eukaryota"/>
</dbReference>
<keyword evidence="3 8" id="KW-0698">rRNA processing</keyword>
<evidence type="ECO:0000256" key="5">
    <source>
        <dbReference type="ARBA" id="ARBA00023242"/>
    </source>
</evidence>
<dbReference type="Proteomes" id="UP000001357">
    <property type="component" value="Unassembled WGS sequence"/>
</dbReference>
<keyword evidence="5 8" id="KW-0539">Nucleus</keyword>
<dbReference type="GO" id="GO:0031429">
    <property type="term" value="C:box H/ACA snoRNP complex"/>
    <property type="evidence" value="ECO:0000318"/>
    <property type="project" value="GO_Central"/>
</dbReference>
<sequence length="185" mass="18929">MSFRGGRGRGGGGSFRGRVVGSYIQPCEGDLVCKLENRNIPYFNAMIYLENKSEVGKVEDVFGTITDVHFTIKLSPGIKADGFNSDSKFYIDPFKLLPMDKFLPQPGGAKSRGRGRGRGGGRGGPMKRGGFGGRGGSFGGGRGGSFGGGRGGRGGSFGGRGGGGFGGRGGGSFRGRGGGGFRGGR</sequence>
<dbReference type="SUPFAM" id="SSF50447">
    <property type="entry name" value="Translation proteins"/>
    <property type="match status" value="1"/>
</dbReference>
<dbReference type="InParanoid" id="A9V4Q4"/>
<dbReference type="GeneID" id="5893018"/>
<dbReference type="AlphaFoldDB" id="A9V4Q4"/>
<keyword evidence="2 8" id="KW-0690">Ribosome biogenesis</keyword>
<dbReference type="InterPro" id="IPR009000">
    <property type="entry name" value="Transl_B-barrel_sf"/>
</dbReference>
<keyword evidence="11" id="KW-1185">Reference proteome</keyword>
<comment type="subunit">
    <text evidence="8">Component of the small nucleolar ribonucleoprotein particles containing H/ACA-type snoRNAs (H/ACA snoRNPs).</text>
</comment>
<keyword evidence="4 8" id="KW-0694">RNA-binding</keyword>
<dbReference type="Gene3D" id="2.40.10.230">
    <property type="entry name" value="Probable tRNA pseudouridine synthase domain"/>
    <property type="match status" value="1"/>
</dbReference>
<evidence type="ECO:0000256" key="9">
    <source>
        <dbReference type="SAM" id="MobiDB-lite"/>
    </source>
</evidence>
<comment type="similarity">
    <text evidence="7 8">Belongs to the GAR1 family.</text>
</comment>
<feature type="region of interest" description="Disordered" evidence="9">
    <location>
        <begin position="102"/>
        <end position="185"/>
    </location>
</feature>
<evidence type="ECO:0000313" key="11">
    <source>
        <dbReference type="Proteomes" id="UP000001357"/>
    </source>
</evidence>